<dbReference type="OrthoDB" id="269227at2759"/>
<evidence type="ECO:0000313" key="1">
    <source>
        <dbReference type="EMBL" id="THU77457.1"/>
    </source>
</evidence>
<protein>
    <submittedName>
        <fullName evidence="1">Uncharacterized protein</fullName>
    </submittedName>
</protein>
<keyword evidence="2" id="KW-1185">Reference proteome</keyword>
<dbReference type="Gene3D" id="3.30.560.10">
    <property type="entry name" value="Glucose Oxidase, domain 3"/>
    <property type="match status" value="1"/>
</dbReference>
<dbReference type="Proteomes" id="UP000297245">
    <property type="component" value="Unassembled WGS sequence"/>
</dbReference>
<feature type="non-terminal residue" evidence="1">
    <location>
        <position position="1"/>
    </location>
</feature>
<evidence type="ECO:0000313" key="2">
    <source>
        <dbReference type="Proteomes" id="UP000297245"/>
    </source>
</evidence>
<accession>A0A4S8KP72</accession>
<organism evidence="1 2">
    <name type="scientific">Dendrothele bispora (strain CBS 962.96)</name>
    <dbReference type="NCBI Taxonomy" id="1314807"/>
    <lineage>
        <taxon>Eukaryota</taxon>
        <taxon>Fungi</taxon>
        <taxon>Dikarya</taxon>
        <taxon>Basidiomycota</taxon>
        <taxon>Agaricomycotina</taxon>
        <taxon>Agaricomycetes</taxon>
        <taxon>Agaricomycetidae</taxon>
        <taxon>Agaricales</taxon>
        <taxon>Agaricales incertae sedis</taxon>
        <taxon>Dendrothele</taxon>
    </lineage>
</organism>
<feature type="non-terminal residue" evidence="1">
    <location>
        <position position="73"/>
    </location>
</feature>
<gene>
    <name evidence="1" type="ORF">K435DRAFT_577535</name>
</gene>
<dbReference type="AlphaFoldDB" id="A0A4S8KP72"/>
<sequence length="73" mass="8034">GIKPLLNLPSVGENLSTQPYAYLPFFVNSSFVTVDEIEQNSTLFNELFQEWSDTGTGPLVLSGAPQLGNIRFN</sequence>
<reference evidence="1 2" key="1">
    <citation type="journal article" date="2019" name="Nat. Ecol. Evol.">
        <title>Megaphylogeny resolves global patterns of mushroom evolution.</title>
        <authorList>
            <person name="Varga T."/>
            <person name="Krizsan K."/>
            <person name="Foldi C."/>
            <person name="Dima B."/>
            <person name="Sanchez-Garcia M."/>
            <person name="Sanchez-Ramirez S."/>
            <person name="Szollosi G.J."/>
            <person name="Szarkandi J.G."/>
            <person name="Papp V."/>
            <person name="Albert L."/>
            <person name="Andreopoulos W."/>
            <person name="Angelini C."/>
            <person name="Antonin V."/>
            <person name="Barry K.W."/>
            <person name="Bougher N.L."/>
            <person name="Buchanan P."/>
            <person name="Buyck B."/>
            <person name="Bense V."/>
            <person name="Catcheside P."/>
            <person name="Chovatia M."/>
            <person name="Cooper J."/>
            <person name="Damon W."/>
            <person name="Desjardin D."/>
            <person name="Finy P."/>
            <person name="Geml J."/>
            <person name="Haridas S."/>
            <person name="Hughes K."/>
            <person name="Justo A."/>
            <person name="Karasinski D."/>
            <person name="Kautmanova I."/>
            <person name="Kiss B."/>
            <person name="Kocsube S."/>
            <person name="Kotiranta H."/>
            <person name="LaButti K.M."/>
            <person name="Lechner B.E."/>
            <person name="Liimatainen K."/>
            <person name="Lipzen A."/>
            <person name="Lukacs Z."/>
            <person name="Mihaltcheva S."/>
            <person name="Morgado L.N."/>
            <person name="Niskanen T."/>
            <person name="Noordeloos M.E."/>
            <person name="Ohm R.A."/>
            <person name="Ortiz-Santana B."/>
            <person name="Ovrebo C."/>
            <person name="Racz N."/>
            <person name="Riley R."/>
            <person name="Savchenko A."/>
            <person name="Shiryaev A."/>
            <person name="Soop K."/>
            <person name="Spirin V."/>
            <person name="Szebenyi C."/>
            <person name="Tomsovsky M."/>
            <person name="Tulloss R.E."/>
            <person name="Uehling J."/>
            <person name="Grigoriev I.V."/>
            <person name="Vagvolgyi C."/>
            <person name="Papp T."/>
            <person name="Martin F.M."/>
            <person name="Miettinen O."/>
            <person name="Hibbett D.S."/>
            <person name="Nagy L.G."/>
        </authorList>
    </citation>
    <scope>NUCLEOTIDE SEQUENCE [LARGE SCALE GENOMIC DNA]</scope>
    <source>
        <strain evidence="1 2">CBS 962.96</strain>
    </source>
</reference>
<name>A0A4S8KP72_DENBC</name>
<proteinExistence type="predicted"/>
<dbReference type="EMBL" id="ML180430">
    <property type="protein sequence ID" value="THU77457.1"/>
    <property type="molecule type" value="Genomic_DNA"/>
</dbReference>